<evidence type="ECO:0000256" key="7">
    <source>
        <dbReference type="RuleBase" id="RU003872"/>
    </source>
</evidence>
<dbReference type="OrthoDB" id="9811714at2"/>
<comment type="function">
    <text evidence="6">One of the primary rRNA binding proteins, it binds specifically to the 5'-end of 16S ribosomal RNA.</text>
</comment>
<dbReference type="GO" id="GO:0003735">
    <property type="term" value="F:structural constituent of ribosome"/>
    <property type="evidence" value="ECO:0007669"/>
    <property type="project" value="UniProtKB-UniRule"/>
</dbReference>
<evidence type="ECO:0000256" key="1">
    <source>
        <dbReference type="ARBA" id="ARBA00010254"/>
    </source>
</evidence>
<dbReference type="InterPro" id="IPR019984">
    <property type="entry name" value="Ribosomal_uS17_bact/chlr"/>
</dbReference>
<dbReference type="PRINTS" id="PR00973">
    <property type="entry name" value="RIBOSOMALS17"/>
</dbReference>
<dbReference type="CDD" id="cd00364">
    <property type="entry name" value="Ribosomal_uS17"/>
    <property type="match status" value="1"/>
</dbReference>
<proteinExistence type="inferred from homology"/>
<dbReference type="NCBIfam" id="TIGR03635">
    <property type="entry name" value="uS17_bact"/>
    <property type="match status" value="1"/>
</dbReference>
<dbReference type="InterPro" id="IPR012340">
    <property type="entry name" value="NA-bd_OB-fold"/>
</dbReference>
<comment type="similarity">
    <text evidence="1 6 7">Belongs to the universal ribosomal protein uS17 family.</text>
</comment>
<dbReference type="GO" id="GO:0006412">
    <property type="term" value="P:translation"/>
    <property type="evidence" value="ECO:0007669"/>
    <property type="project" value="UniProtKB-UniRule"/>
</dbReference>
<keyword evidence="4 6" id="KW-0689">Ribosomal protein</keyword>
<comment type="subunit">
    <text evidence="6">Part of the 30S ribosomal subunit.</text>
</comment>
<dbReference type="Proteomes" id="UP000239867">
    <property type="component" value="Chromosome"/>
</dbReference>
<dbReference type="KEGG" id="deo:CAY53_10715"/>
<evidence type="ECO:0000256" key="4">
    <source>
        <dbReference type="ARBA" id="ARBA00022980"/>
    </source>
</evidence>
<dbReference type="PANTHER" id="PTHR10744:SF1">
    <property type="entry name" value="SMALL RIBOSOMAL SUBUNIT PROTEIN US17M"/>
    <property type="match status" value="1"/>
</dbReference>
<sequence length="85" mass="10126">MSTENVKKTRRGVVVSNSMDKTVVILVERRVLHKLYRKYVRRRAKYMAHDTNNQCQVGDRVLIEECRPLSKRKRWLVRSVLERAA</sequence>
<keyword evidence="5 6" id="KW-0687">Ribonucleoprotein</keyword>
<protein>
    <recommendedName>
        <fullName evidence="6">Small ribosomal subunit protein uS17</fullName>
    </recommendedName>
</protein>
<dbReference type="InterPro" id="IPR000266">
    <property type="entry name" value="Ribosomal_uS17"/>
</dbReference>
<accession>A0A2L1GQH8</accession>
<evidence type="ECO:0000313" key="8">
    <source>
        <dbReference type="EMBL" id="AVD71884.1"/>
    </source>
</evidence>
<dbReference type="InterPro" id="IPR019979">
    <property type="entry name" value="Ribosomal_uS17_CS"/>
</dbReference>
<dbReference type="Pfam" id="PF00366">
    <property type="entry name" value="Ribosomal_S17"/>
    <property type="match status" value="1"/>
</dbReference>
<reference evidence="8" key="2">
    <citation type="journal article" date="2018" name="MBio">
        <title>Insights into the evolution of host association through the isolation and characterization of a novel human periodontal pathobiont, Desulfobulbus oralis.</title>
        <authorList>
            <person name="Cross K.L."/>
            <person name="Chirania P."/>
            <person name="Xiong W."/>
            <person name="Beall C.J."/>
            <person name="Elkins J.G."/>
            <person name="Giannone R.J."/>
            <person name="Griffen A.L."/>
            <person name="Guss A.M."/>
            <person name="Hettich R.L."/>
            <person name="Joshi S.S."/>
            <person name="Mokrzan E.M."/>
            <person name="Martin R.K."/>
            <person name="Zhulin I.B."/>
            <person name="Leys E.J."/>
            <person name="Podar M."/>
        </authorList>
    </citation>
    <scope>NUCLEOTIDE SEQUENCE [LARGE SCALE GENOMIC DNA]</scope>
    <source>
        <strain evidence="8">ORNL</strain>
    </source>
</reference>
<dbReference type="GO" id="GO:0022627">
    <property type="term" value="C:cytosolic small ribosomal subunit"/>
    <property type="evidence" value="ECO:0007669"/>
    <property type="project" value="UniProtKB-UniRule"/>
</dbReference>
<keyword evidence="2 6" id="KW-0699">rRNA-binding</keyword>
<reference evidence="8" key="1">
    <citation type="submission" date="2017-05" db="EMBL/GenBank/DDBJ databases">
        <authorList>
            <person name="Song R."/>
            <person name="Chenine A.L."/>
            <person name="Ruprecht R.M."/>
        </authorList>
    </citation>
    <scope>NUCLEOTIDE SEQUENCE</scope>
    <source>
        <strain evidence="8">ORNL</strain>
    </source>
</reference>
<organism evidence="8 9">
    <name type="scientific">Desulfobulbus oralis</name>
    <dbReference type="NCBI Taxonomy" id="1986146"/>
    <lineage>
        <taxon>Bacteria</taxon>
        <taxon>Pseudomonadati</taxon>
        <taxon>Thermodesulfobacteriota</taxon>
        <taxon>Desulfobulbia</taxon>
        <taxon>Desulfobulbales</taxon>
        <taxon>Desulfobulbaceae</taxon>
        <taxon>Desulfobulbus</taxon>
    </lineage>
</organism>
<dbReference type="RefSeq" id="WP_017865746.1">
    <property type="nucleotide sequence ID" value="NZ_CP021255.1"/>
</dbReference>
<name>A0A2L1GQH8_9BACT</name>
<dbReference type="EMBL" id="CP021255">
    <property type="protein sequence ID" value="AVD71884.1"/>
    <property type="molecule type" value="Genomic_DNA"/>
</dbReference>
<evidence type="ECO:0000313" key="9">
    <source>
        <dbReference type="Proteomes" id="UP000239867"/>
    </source>
</evidence>
<evidence type="ECO:0000256" key="3">
    <source>
        <dbReference type="ARBA" id="ARBA00022884"/>
    </source>
</evidence>
<dbReference type="NCBIfam" id="NF004123">
    <property type="entry name" value="PRK05610.1"/>
    <property type="match status" value="1"/>
</dbReference>
<dbReference type="PROSITE" id="PS00056">
    <property type="entry name" value="RIBOSOMAL_S17"/>
    <property type="match status" value="1"/>
</dbReference>
<keyword evidence="3 6" id="KW-0694">RNA-binding</keyword>
<dbReference type="GO" id="GO:0019843">
    <property type="term" value="F:rRNA binding"/>
    <property type="evidence" value="ECO:0007669"/>
    <property type="project" value="UniProtKB-UniRule"/>
</dbReference>
<evidence type="ECO:0000256" key="6">
    <source>
        <dbReference type="HAMAP-Rule" id="MF_01345"/>
    </source>
</evidence>
<dbReference type="SUPFAM" id="SSF50249">
    <property type="entry name" value="Nucleic acid-binding proteins"/>
    <property type="match status" value="1"/>
</dbReference>
<dbReference type="AlphaFoldDB" id="A0A2L1GQH8"/>
<keyword evidence="9" id="KW-1185">Reference proteome</keyword>
<dbReference type="Gene3D" id="2.40.50.140">
    <property type="entry name" value="Nucleic acid-binding proteins"/>
    <property type="match status" value="1"/>
</dbReference>
<dbReference type="PANTHER" id="PTHR10744">
    <property type="entry name" value="40S RIBOSOMAL PROTEIN S11 FAMILY MEMBER"/>
    <property type="match status" value="1"/>
</dbReference>
<evidence type="ECO:0000256" key="2">
    <source>
        <dbReference type="ARBA" id="ARBA00022730"/>
    </source>
</evidence>
<evidence type="ECO:0000256" key="5">
    <source>
        <dbReference type="ARBA" id="ARBA00023274"/>
    </source>
</evidence>
<dbReference type="HAMAP" id="MF_01345_B">
    <property type="entry name" value="Ribosomal_uS17_B"/>
    <property type="match status" value="1"/>
</dbReference>
<gene>
    <name evidence="6" type="primary">rpsQ</name>
    <name evidence="8" type="ORF">CAY53_10715</name>
</gene>